<dbReference type="PROSITE" id="PS51832">
    <property type="entry name" value="HD_GYP"/>
    <property type="match status" value="1"/>
</dbReference>
<dbReference type="InterPro" id="IPR037522">
    <property type="entry name" value="HD_GYP_dom"/>
</dbReference>
<dbReference type="EMBL" id="JACHGZ010000073">
    <property type="protein sequence ID" value="MBB5150572.1"/>
    <property type="molecule type" value="Genomic_DNA"/>
</dbReference>
<reference evidence="2 3" key="1">
    <citation type="submission" date="2020-08" db="EMBL/GenBank/DDBJ databases">
        <title>Genomic Encyclopedia of Type Strains, Phase IV (KMG-IV): sequencing the most valuable type-strain genomes for metagenomic binning, comparative biology and taxonomic classification.</title>
        <authorList>
            <person name="Goeker M."/>
        </authorList>
    </citation>
    <scope>NUCLEOTIDE SEQUENCE [LARGE SCALE GENOMIC DNA]</scope>
    <source>
        <strain evidence="2 3">DSM 10633</strain>
    </source>
</reference>
<keyword evidence="3" id="KW-1185">Reference proteome</keyword>
<gene>
    <name evidence="2" type="ORF">HNR36_003000</name>
</gene>
<organism evidence="2 3">
    <name type="scientific">Ureibacillus thermosphaericus</name>
    <dbReference type="NCBI Taxonomy" id="51173"/>
    <lineage>
        <taxon>Bacteria</taxon>
        <taxon>Bacillati</taxon>
        <taxon>Bacillota</taxon>
        <taxon>Bacilli</taxon>
        <taxon>Bacillales</taxon>
        <taxon>Caryophanaceae</taxon>
        <taxon>Ureibacillus</taxon>
    </lineage>
</organism>
<accession>A0A840Q142</accession>
<dbReference type="InterPro" id="IPR003607">
    <property type="entry name" value="HD/PDEase_dom"/>
</dbReference>
<dbReference type="SMART" id="SM00471">
    <property type="entry name" value="HDc"/>
    <property type="match status" value="1"/>
</dbReference>
<dbReference type="PANTHER" id="PTHR43155:SF2">
    <property type="entry name" value="CYCLIC DI-GMP PHOSPHODIESTERASE PA4108"/>
    <property type="match status" value="1"/>
</dbReference>
<proteinExistence type="predicted"/>
<protein>
    <submittedName>
        <fullName evidence="2">HD-GYP domain-containing protein (C-di-GMP phosphodiesterase class II)</fullName>
    </submittedName>
</protein>
<evidence type="ECO:0000313" key="2">
    <source>
        <dbReference type="EMBL" id="MBB5150572.1"/>
    </source>
</evidence>
<feature type="domain" description="HD-GYP" evidence="1">
    <location>
        <begin position="124"/>
        <end position="320"/>
    </location>
</feature>
<sequence length="366" mass="41480">MKFTMVNVNNLELGAIIAKDIYANTRFPIITKNSPISHKHLHVFKAFNIHEVPILINSVKKSVPSKTGEVEEVIVITEQVKQINPFEKKYLETLEQFKKDFSNWEAGAKIDMTKVRGTIFPLVEQVLQDRSYIFDLNSYSNPNEYLYHHCIATGLIAASIANKLGFDKGNTLQMAIAGTLADCGMSKIPKSIRNKKAALTEAEFNEIRKHPIYSYNMVKELPALKAEMKIAIFQHHERLDGSGYPLGVKHEKVSQLAQIIAVADTFHAMTSERLYRSKESPFKVIEMIKEEEFGKFDIQVVNAMTNLVADLPIGTKVELSNLEKAEVMFINQYNPTRPLIKLLKNGEIIDLSKQRSLTISRVITNE</sequence>
<dbReference type="SUPFAM" id="SSF109604">
    <property type="entry name" value="HD-domain/PDEase-like"/>
    <property type="match status" value="1"/>
</dbReference>
<evidence type="ECO:0000313" key="3">
    <source>
        <dbReference type="Proteomes" id="UP000557217"/>
    </source>
</evidence>
<dbReference type="CDD" id="cd00077">
    <property type="entry name" value="HDc"/>
    <property type="match status" value="1"/>
</dbReference>
<dbReference type="Proteomes" id="UP000557217">
    <property type="component" value="Unassembled WGS sequence"/>
</dbReference>
<dbReference type="PANTHER" id="PTHR43155">
    <property type="entry name" value="CYCLIC DI-GMP PHOSPHODIESTERASE PA4108-RELATED"/>
    <property type="match status" value="1"/>
</dbReference>
<dbReference type="Pfam" id="PF13487">
    <property type="entry name" value="HD_5"/>
    <property type="match status" value="1"/>
</dbReference>
<dbReference type="Gene3D" id="1.10.3210.10">
    <property type="entry name" value="Hypothetical protein af1432"/>
    <property type="match status" value="1"/>
</dbReference>
<comment type="caution">
    <text evidence="2">The sequence shown here is derived from an EMBL/GenBank/DDBJ whole genome shotgun (WGS) entry which is preliminary data.</text>
</comment>
<dbReference type="AlphaFoldDB" id="A0A840Q142"/>
<evidence type="ECO:0000259" key="1">
    <source>
        <dbReference type="PROSITE" id="PS51832"/>
    </source>
</evidence>
<dbReference type="RefSeq" id="WP_096549960.1">
    <property type="nucleotide sequence ID" value="NZ_AP018335.1"/>
</dbReference>
<name>A0A840Q142_URETH</name>